<evidence type="ECO:0000256" key="7">
    <source>
        <dbReference type="RuleBase" id="RU363032"/>
    </source>
</evidence>
<dbReference type="EMBL" id="RBIG01000001">
    <property type="protein sequence ID" value="RKQ72889.1"/>
    <property type="molecule type" value="Genomic_DNA"/>
</dbReference>
<organism evidence="9 10">
    <name type="scientific">Oceanibaculum indicum</name>
    <dbReference type="NCBI Taxonomy" id="526216"/>
    <lineage>
        <taxon>Bacteria</taxon>
        <taxon>Pseudomonadati</taxon>
        <taxon>Pseudomonadota</taxon>
        <taxon>Alphaproteobacteria</taxon>
        <taxon>Rhodospirillales</taxon>
        <taxon>Oceanibaculaceae</taxon>
        <taxon>Oceanibaculum</taxon>
    </lineage>
</organism>
<dbReference type="InterPro" id="IPR000515">
    <property type="entry name" value="MetI-like"/>
</dbReference>
<dbReference type="InterPro" id="IPR035906">
    <property type="entry name" value="MetI-like_sf"/>
</dbReference>
<evidence type="ECO:0000256" key="6">
    <source>
        <dbReference type="ARBA" id="ARBA00023136"/>
    </source>
</evidence>
<dbReference type="OrthoDB" id="9774870at2"/>
<keyword evidence="2 7" id="KW-0813">Transport</keyword>
<dbReference type="PANTHER" id="PTHR43386">
    <property type="entry name" value="OLIGOPEPTIDE TRANSPORT SYSTEM PERMEASE PROTEIN APPC"/>
    <property type="match status" value="1"/>
</dbReference>
<dbReference type="Pfam" id="PF12911">
    <property type="entry name" value="OppC_N"/>
    <property type="match status" value="1"/>
</dbReference>
<comment type="similarity">
    <text evidence="7">Belongs to the binding-protein-dependent transport system permease family.</text>
</comment>
<dbReference type="CDD" id="cd06261">
    <property type="entry name" value="TM_PBP2"/>
    <property type="match status" value="1"/>
</dbReference>
<evidence type="ECO:0000313" key="10">
    <source>
        <dbReference type="Proteomes" id="UP000277424"/>
    </source>
</evidence>
<feature type="domain" description="ABC transmembrane type-1" evidence="8">
    <location>
        <begin position="97"/>
        <end position="281"/>
    </location>
</feature>
<sequence length="296" mass="31614">MAAVTEGGTGTASAAEAPGLISRARTAIRRNPTIFIGGSILLTLIVLAVIAPWITGDPLKLNPAQRLKPPSERWWFGTDQYGRDVYSRTIYGARVSLVVGLAVAAFASVIGLTLGLLCGYFRKVDAIVMRIMDGIMSIPSILLAIALITLTRPGLGIVLVAIVIPEVPRIVRLTRSVVLSIRSQPYIESAISGGTRGPKLLVKHILPNTMAPLIVQATYVCASAMLVEAGLSFLGAGVPPEIPSWGNIISQGRTFFQIAPWSILIPGAFLTLTVLAVNMLGDGLRDRLDPRLSRRM</sequence>
<dbReference type="PROSITE" id="PS50928">
    <property type="entry name" value="ABC_TM1"/>
    <property type="match status" value="1"/>
</dbReference>
<dbReference type="GO" id="GO:0055085">
    <property type="term" value="P:transmembrane transport"/>
    <property type="evidence" value="ECO:0007669"/>
    <property type="project" value="InterPro"/>
</dbReference>
<comment type="caution">
    <text evidence="9">The sequence shown here is derived from an EMBL/GenBank/DDBJ whole genome shotgun (WGS) entry which is preliminary data.</text>
</comment>
<dbReference type="PANTHER" id="PTHR43386:SF6">
    <property type="entry name" value="ABC TRANSPORTER PERMEASE PROTEIN"/>
    <property type="match status" value="1"/>
</dbReference>
<keyword evidence="5 7" id="KW-1133">Transmembrane helix</keyword>
<keyword evidence="6 7" id="KW-0472">Membrane</keyword>
<keyword evidence="4 7" id="KW-0812">Transmembrane</keyword>
<evidence type="ECO:0000256" key="2">
    <source>
        <dbReference type="ARBA" id="ARBA00022448"/>
    </source>
</evidence>
<dbReference type="GO" id="GO:0005886">
    <property type="term" value="C:plasma membrane"/>
    <property type="evidence" value="ECO:0007669"/>
    <property type="project" value="UniProtKB-SubCell"/>
</dbReference>
<name>A0A420WPF6_9PROT</name>
<dbReference type="RefSeq" id="WP_121217536.1">
    <property type="nucleotide sequence ID" value="NZ_RBIG01000001.1"/>
</dbReference>
<accession>A0A420WPF6</accession>
<dbReference type="SUPFAM" id="SSF161098">
    <property type="entry name" value="MetI-like"/>
    <property type="match status" value="1"/>
</dbReference>
<keyword evidence="3" id="KW-1003">Cell membrane</keyword>
<dbReference type="AlphaFoldDB" id="A0A420WPF6"/>
<dbReference type="Proteomes" id="UP000277424">
    <property type="component" value="Unassembled WGS sequence"/>
</dbReference>
<dbReference type="InterPro" id="IPR025966">
    <property type="entry name" value="OppC_N"/>
</dbReference>
<reference evidence="9 10" key="1">
    <citation type="submission" date="2018-10" db="EMBL/GenBank/DDBJ databases">
        <title>Comparative analysis of microorganisms from saline springs in Andes Mountain Range, Colombia.</title>
        <authorList>
            <person name="Rubin E."/>
        </authorList>
    </citation>
    <scope>NUCLEOTIDE SEQUENCE [LARGE SCALE GENOMIC DNA]</scope>
    <source>
        <strain evidence="9 10">USBA 36</strain>
    </source>
</reference>
<evidence type="ECO:0000256" key="5">
    <source>
        <dbReference type="ARBA" id="ARBA00022989"/>
    </source>
</evidence>
<dbReference type="InterPro" id="IPR050366">
    <property type="entry name" value="BP-dependent_transpt_permease"/>
</dbReference>
<gene>
    <name evidence="9" type="ORF">BCL74_0659</name>
</gene>
<comment type="subcellular location">
    <subcellularLocation>
        <location evidence="1 7">Cell membrane</location>
        <topology evidence="1 7">Multi-pass membrane protein</topology>
    </subcellularLocation>
</comment>
<dbReference type="Pfam" id="PF00528">
    <property type="entry name" value="BPD_transp_1"/>
    <property type="match status" value="1"/>
</dbReference>
<feature type="transmembrane region" description="Helical" evidence="7">
    <location>
        <begin position="258"/>
        <end position="281"/>
    </location>
</feature>
<evidence type="ECO:0000313" key="9">
    <source>
        <dbReference type="EMBL" id="RKQ72889.1"/>
    </source>
</evidence>
<dbReference type="Gene3D" id="1.10.3720.10">
    <property type="entry name" value="MetI-like"/>
    <property type="match status" value="1"/>
</dbReference>
<evidence type="ECO:0000259" key="8">
    <source>
        <dbReference type="PROSITE" id="PS50928"/>
    </source>
</evidence>
<feature type="transmembrane region" description="Helical" evidence="7">
    <location>
        <begin position="97"/>
        <end position="121"/>
    </location>
</feature>
<evidence type="ECO:0000256" key="4">
    <source>
        <dbReference type="ARBA" id="ARBA00022692"/>
    </source>
</evidence>
<feature type="transmembrane region" description="Helical" evidence="7">
    <location>
        <begin position="33"/>
        <end position="54"/>
    </location>
</feature>
<proteinExistence type="inferred from homology"/>
<evidence type="ECO:0000256" key="1">
    <source>
        <dbReference type="ARBA" id="ARBA00004651"/>
    </source>
</evidence>
<protein>
    <submittedName>
        <fullName evidence="9">Peptide/nickel transport system permease protein</fullName>
    </submittedName>
</protein>
<evidence type="ECO:0000256" key="3">
    <source>
        <dbReference type="ARBA" id="ARBA00022475"/>
    </source>
</evidence>
<feature type="transmembrane region" description="Helical" evidence="7">
    <location>
        <begin position="141"/>
        <end position="164"/>
    </location>
</feature>